<dbReference type="InParanoid" id="K9TWC3"/>
<keyword evidence="2" id="KW-0808">Transferase</keyword>
<accession>K9TWC3</accession>
<dbReference type="STRING" id="251229.Chro_0728"/>
<keyword evidence="6" id="KW-1185">Reference proteome</keyword>
<proteinExistence type="predicted"/>
<dbReference type="AlphaFoldDB" id="K9TWC3"/>
<keyword evidence="1" id="KW-0328">Glycosyltransferase</keyword>
<reference evidence="5 6" key="1">
    <citation type="submission" date="2012-06" db="EMBL/GenBank/DDBJ databases">
        <title>Finished chromosome of genome of Chroococcidiopsis thermalis PCC 7203.</title>
        <authorList>
            <consortium name="US DOE Joint Genome Institute"/>
            <person name="Gugger M."/>
            <person name="Coursin T."/>
            <person name="Rippka R."/>
            <person name="Tandeau De Marsac N."/>
            <person name="Huntemann M."/>
            <person name="Wei C.-L."/>
            <person name="Han J."/>
            <person name="Detter J.C."/>
            <person name="Han C."/>
            <person name="Tapia R."/>
            <person name="Davenport K."/>
            <person name="Daligault H."/>
            <person name="Erkkila T."/>
            <person name="Gu W."/>
            <person name="Munk A.C.C."/>
            <person name="Teshima H."/>
            <person name="Xu Y."/>
            <person name="Chain P."/>
            <person name="Chen A."/>
            <person name="Krypides N."/>
            <person name="Mavromatis K."/>
            <person name="Markowitz V."/>
            <person name="Szeto E."/>
            <person name="Ivanova N."/>
            <person name="Mikhailova N."/>
            <person name="Ovchinnikova G."/>
            <person name="Pagani I."/>
            <person name="Pati A."/>
            <person name="Goodwin L."/>
            <person name="Peters L."/>
            <person name="Pitluck S."/>
            <person name="Woyke T."/>
            <person name="Kerfeld C."/>
        </authorList>
    </citation>
    <scope>NUCLEOTIDE SEQUENCE [LARGE SCALE GENOMIC DNA]</scope>
    <source>
        <strain evidence="5 6">PCC 7203</strain>
    </source>
</reference>
<evidence type="ECO:0000313" key="6">
    <source>
        <dbReference type="Proteomes" id="UP000010384"/>
    </source>
</evidence>
<evidence type="ECO:0000256" key="1">
    <source>
        <dbReference type="ARBA" id="ARBA00022676"/>
    </source>
</evidence>
<keyword evidence="3" id="KW-0325">Glycoprotein</keyword>
<dbReference type="Pfam" id="PF04577">
    <property type="entry name" value="Glyco_transf_61"/>
    <property type="match status" value="1"/>
</dbReference>
<dbReference type="HOGENOM" id="CLU_053468_1_0_3"/>
<gene>
    <name evidence="5" type="ORF">Chro_0728</name>
</gene>
<dbReference type="GO" id="GO:0016757">
    <property type="term" value="F:glycosyltransferase activity"/>
    <property type="evidence" value="ECO:0007669"/>
    <property type="project" value="UniProtKB-KW"/>
</dbReference>
<dbReference type="RefSeq" id="WP_015152825.1">
    <property type="nucleotide sequence ID" value="NC_019695.1"/>
</dbReference>
<sequence length="424" mass="47288">MVNFLVAPLRNLLKQKISAAHRRTIGGAIRRSIQQQTFHFVRKIGLKVITRKEVFEGNIKHRVLQFNAEEAIVINHPCNGSDQIREILNTTGQHNLSQPFVIEVENAKLVGTIAIGFDEAGNIIAETISGNPDCIKYIPAQTLLLEKLSNWAAPQLEAACSLTNWNSGYFHWLIDCLTRLEGIEYYQAQTGIKPTLIIHANPQEWQKESLRLLGYNPDDCIEWNDSGVKVKKLVVPSFRREHNIISPTACQWLRQRLLSNLSDNTSISLSPRIYISRPKSAGRNIINEADVMAILAPLGFVAYTMEELSFADEIRLFSQAEIVVAPHGAGLTNIIFALQKLIVIDLFGSFGTPCFFALAQALGFYYGCLGEGFDPKNKTGKYKGITVDIAKLQVLLQEMFTVRDSDRQVASVEDALFLTGDSAV</sequence>
<dbReference type="KEGG" id="cthe:Chro_0728"/>
<dbReference type="PANTHER" id="PTHR20961">
    <property type="entry name" value="GLYCOSYLTRANSFERASE"/>
    <property type="match status" value="1"/>
</dbReference>
<dbReference type="OrthoDB" id="182122at2"/>
<dbReference type="InterPro" id="IPR007657">
    <property type="entry name" value="Glycosyltransferase_61"/>
</dbReference>
<name>K9TWC3_CHRTP</name>
<feature type="domain" description="Glycosyltransferase 61 catalytic" evidence="4">
    <location>
        <begin position="169"/>
        <end position="340"/>
    </location>
</feature>
<dbReference type="InterPro" id="IPR049625">
    <property type="entry name" value="Glyco_transf_61_cat"/>
</dbReference>
<evidence type="ECO:0000259" key="4">
    <source>
        <dbReference type="Pfam" id="PF04577"/>
    </source>
</evidence>
<evidence type="ECO:0000256" key="3">
    <source>
        <dbReference type="ARBA" id="ARBA00023180"/>
    </source>
</evidence>
<dbReference type="EMBL" id="CP003597">
    <property type="protein sequence ID" value="AFY86274.1"/>
    <property type="molecule type" value="Genomic_DNA"/>
</dbReference>
<protein>
    <recommendedName>
        <fullName evidence="4">Glycosyltransferase 61 catalytic domain-containing protein</fullName>
    </recommendedName>
</protein>
<dbReference type="eggNOG" id="COG4421">
    <property type="taxonomic scope" value="Bacteria"/>
</dbReference>
<dbReference type="Proteomes" id="UP000010384">
    <property type="component" value="Chromosome"/>
</dbReference>
<evidence type="ECO:0000256" key="2">
    <source>
        <dbReference type="ARBA" id="ARBA00022679"/>
    </source>
</evidence>
<organism evidence="5 6">
    <name type="scientific">Chroococcidiopsis thermalis (strain PCC 7203)</name>
    <dbReference type="NCBI Taxonomy" id="251229"/>
    <lineage>
        <taxon>Bacteria</taxon>
        <taxon>Bacillati</taxon>
        <taxon>Cyanobacteriota</taxon>
        <taxon>Cyanophyceae</taxon>
        <taxon>Chroococcidiopsidales</taxon>
        <taxon>Chroococcidiopsidaceae</taxon>
        <taxon>Chroococcidiopsis</taxon>
    </lineage>
</organism>
<evidence type="ECO:0000313" key="5">
    <source>
        <dbReference type="EMBL" id="AFY86274.1"/>
    </source>
</evidence>